<feature type="transmembrane region" description="Helical" evidence="1">
    <location>
        <begin position="39"/>
        <end position="59"/>
    </location>
</feature>
<name>A0AAN0NL32_9RHOB</name>
<evidence type="ECO:0000256" key="1">
    <source>
        <dbReference type="SAM" id="Phobius"/>
    </source>
</evidence>
<accession>A0AAN0NL32</accession>
<dbReference type="RefSeq" id="WP_342075581.1">
    <property type="nucleotide sequence ID" value="NZ_CP151767.2"/>
</dbReference>
<keyword evidence="1" id="KW-0812">Transmembrane</keyword>
<feature type="transmembrane region" description="Helical" evidence="1">
    <location>
        <begin position="71"/>
        <end position="92"/>
    </location>
</feature>
<dbReference type="Pfam" id="PF13430">
    <property type="entry name" value="DUF4112"/>
    <property type="match status" value="1"/>
</dbReference>
<keyword evidence="1" id="KW-0472">Membrane</keyword>
<evidence type="ECO:0000313" key="2">
    <source>
        <dbReference type="EMBL" id="WZU66254.1"/>
    </source>
</evidence>
<protein>
    <submittedName>
        <fullName evidence="2">DUF4112 domain-containing protein</fullName>
    </submittedName>
</protein>
<gene>
    <name evidence="2" type="ORF">AABB31_14425</name>
</gene>
<proteinExistence type="predicted"/>
<keyword evidence="1" id="KW-1133">Transmembrane helix</keyword>
<dbReference type="EMBL" id="CP151767">
    <property type="protein sequence ID" value="WZU66254.1"/>
    <property type="molecule type" value="Genomic_DNA"/>
</dbReference>
<keyword evidence="3" id="KW-1185">Reference proteome</keyword>
<dbReference type="PANTHER" id="PTHR35519">
    <property type="entry name" value="MEMBRANE PROTEINS"/>
    <property type="match status" value="1"/>
</dbReference>
<reference evidence="2 3" key="2">
    <citation type="submission" date="2024-08" db="EMBL/GenBank/DDBJ databases">
        <title>Phylogenomic analyses of a clade within the roseobacter group suggest taxonomic reassignments of species of the genera Aestuariivita, Citreicella, Loktanella, Nautella, Pelagibaca, Ruegeria, Thalassobius, Thiobacimonas and Tropicibacter, and the proposal o.</title>
        <authorList>
            <person name="Jeon C.O."/>
        </authorList>
    </citation>
    <scope>NUCLEOTIDE SEQUENCE [LARGE SCALE GENOMIC DNA]</scope>
    <source>
        <strain evidence="2 3">SS1-5</strain>
    </source>
</reference>
<evidence type="ECO:0000313" key="3">
    <source>
        <dbReference type="Proteomes" id="UP001470809"/>
    </source>
</evidence>
<dbReference type="KEGG" id="yrh:AABB31_14425"/>
<reference evidence="3" key="1">
    <citation type="submission" date="2024-04" db="EMBL/GenBank/DDBJ databases">
        <title>Phylogenomic analyses of a clade within the roseobacter group suggest taxonomic reassignments of species of the genera Aestuariivita, Citreicella, Loktanella, Nautella, Pelagibaca, Ruegeria, Thalassobius, Thiobacimonas and Tropicibacter, and the proposal o.</title>
        <authorList>
            <person name="Jeon C.O."/>
        </authorList>
    </citation>
    <scope>NUCLEOTIDE SEQUENCE [LARGE SCALE GENOMIC DNA]</scope>
    <source>
        <strain evidence="3">SS1-5</strain>
    </source>
</reference>
<dbReference type="AlphaFoldDB" id="A0AAN0NL32"/>
<dbReference type="Proteomes" id="UP001470809">
    <property type="component" value="Chromosome"/>
</dbReference>
<dbReference type="InterPro" id="IPR025187">
    <property type="entry name" value="DUF4112"/>
</dbReference>
<dbReference type="PANTHER" id="PTHR35519:SF2">
    <property type="entry name" value="PH DOMAIN PROTEIN"/>
    <property type="match status" value="1"/>
</dbReference>
<sequence length="139" mass="15632">MNIYEDIDFELSRLQKVAYRMDAIFTIPKTRITVGLDNIVGLVPVVGDFLALMPSLWMIRRAYKLGATHGALAYMGLNTFLDFAIGSIPVIGDIFDVLYNANIRNYKALEYNLNKKAARARTVRTASGMLDWAEPDLLN</sequence>
<organism evidence="2 3">
    <name type="scientific">Yoonia rhodophyticola</name>
    <dbReference type="NCBI Taxonomy" id="3137370"/>
    <lineage>
        <taxon>Bacteria</taxon>
        <taxon>Pseudomonadati</taxon>
        <taxon>Pseudomonadota</taxon>
        <taxon>Alphaproteobacteria</taxon>
        <taxon>Rhodobacterales</taxon>
        <taxon>Paracoccaceae</taxon>
        <taxon>Yoonia</taxon>
    </lineage>
</organism>